<dbReference type="Proteomes" id="UP001164819">
    <property type="component" value="Chromosome"/>
</dbReference>
<feature type="transmembrane region" description="Helical" evidence="7">
    <location>
        <begin position="328"/>
        <end position="352"/>
    </location>
</feature>
<keyword evidence="5 7" id="KW-1133">Transmembrane helix</keyword>
<feature type="transmembrane region" description="Helical" evidence="7">
    <location>
        <begin position="300"/>
        <end position="321"/>
    </location>
</feature>
<feature type="transmembrane region" description="Helical" evidence="7">
    <location>
        <begin position="132"/>
        <end position="152"/>
    </location>
</feature>
<feature type="transmembrane region" description="Helical" evidence="7">
    <location>
        <begin position="358"/>
        <end position="379"/>
    </location>
</feature>
<dbReference type="PROSITE" id="PS50850">
    <property type="entry name" value="MFS"/>
    <property type="match status" value="1"/>
</dbReference>
<dbReference type="AlphaFoldDB" id="A0A9E9NTR8"/>
<comment type="similarity">
    <text evidence="2">Belongs to the major facilitator superfamily.</text>
</comment>
<evidence type="ECO:0000256" key="5">
    <source>
        <dbReference type="ARBA" id="ARBA00022989"/>
    </source>
</evidence>
<evidence type="ECO:0000256" key="2">
    <source>
        <dbReference type="ARBA" id="ARBA00008335"/>
    </source>
</evidence>
<dbReference type="InterPro" id="IPR020846">
    <property type="entry name" value="MFS_dom"/>
</dbReference>
<keyword evidence="4 7" id="KW-0812">Transmembrane</keyword>
<feature type="transmembrane region" description="Helical" evidence="7">
    <location>
        <begin position="274"/>
        <end position="294"/>
    </location>
</feature>
<dbReference type="GO" id="GO:0022857">
    <property type="term" value="F:transmembrane transporter activity"/>
    <property type="evidence" value="ECO:0007669"/>
    <property type="project" value="InterPro"/>
</dbReference>
<reference evidence="9" key="1">
    <citation type="journal article" date="2022" name="Front. Microbiol.">
        <title>New perspectives on an old grouping: The genomic and phenotypic variability of Oxalobacter formigenes and the implications for calcium oxalate stone prevention.</title>
        <authorList>
            <person name="Chmiel J.A."/>
            <person name="Carr C."/>
            <person name="Stuivenberg G.A."/>
            <person name="Venema R."/>
            <person name="Chanyi R.M."/>
            <person name="Al K.F."/>
            <person name="Giguere D."/>
            <person name="Say H."/>
            <person name="Akouris P.P."/>
            <person name="Dominguez Romero S.A."/>
            <person name="Kwong A."/>
            <person name="Tai V."/>
            <person name="Koval S.F."/>
            <person name="Razvi H."/>
            <person name="Bjazevic J."/>
            <person name="Burton J.P."/>
        </authorList>
    </citation>
    <scope>NUCLEOTIDE SEQUENCE</scope>
    <source>
        <strain evidence="9">OxK</strain>
    </source>
</reference>
<dbReference type="Gene3D" id="1.20.1250.20">
    <property type="entry name" value="MFS general substrate transporter like domains"/>
    <property type="match status" value="1"/>
</dbReference>
<keyword evidence="3" id="KW-0813">Transport</keyword>
<dbReference type="EMBL" id="CP098251">
    <property type="protein sequence ID" value="WAV91815.1"/>
    <property type="molecule type" value="Genomic_DNA"/>
</dbReference>
<dbReference type="GO" id="GO:0012505">
    <property type="term" value="C:endomembrane system"/>
    <property type="evidence" value="ECO:0007669"/>
    <property type="project" value="UniProtKB-SubCell"/>
</dbReference>
<evidence type="ECO:0000256" key="1">
    <source>
        <dbReference type="ARBA" id="ARBA00004127"/>
    </source>
</evidence>
<accession>A0A9E9NTR8</accession>
<feature type="transmembrane region" description="Helical" evidence="7">
    <location>
        <begin position="198"/>
        <end position="222"/>
    </location>
</feature>
<keyword evidence="6 7" id="KW-0472">Membrane</keyword>
<feature type="transmembrane region" description="Helical" evidence="7">
    <location>
        <begin position="242"/>
        <end position="262"/>
    </location>
</feature>
<feature type="transmembrane region" description="Helical" evidence="7">
    <location>
        <begin position="100"/>
        <end position="120"/>
    </location>
</feature>
<feature type="transmembrane region" description="Helical" evidence="7">
    <location>
        <begin position="158"/>
        <end position="177"/>
    </location>
</feature>
<dbReference type="PANTHER" id="PTHR23514:SF3">
    <property type="entry name" value="BYPASS OF STOP CODON PROTEIN 6"/>
    <property type="match status" value="1"/>
</dbReference>
<feature type="transmembrane region" description="Helical" evidence="7">
    <location>
        <begin position="29"/>
        <end position="54"/>
    </location>
</feature>
<dbReference type="InterPro" id="IPR051788">
    <property type="entry name" value="MFS_Transporter"/>
</dbReference>
<name>A0A9E9NTR8_9BURK</name>
<proteinExistence type="inferred from homology"/>
<gene>
    <name evidence="9" type="ORF">NB646_03485</name>
</gene>
<feature type="domain" description="Major facilitator superfamily (MFS) profile" evidence="8">
    <location>
        <begin position="4"/>
        <end position="397"/>
    </location>
</feature>
<dbReference type="InterPro" id="IPR011701">
    <property type="entry name" value="MFS"/>
</dbReference>
<feature type="transmembrane region" description="Helical" evidence="7">
    <location>
        <begin position="66"/>
        <end position="88"/>
    </location>
</feature>
<protein>
    <submittedName>
        <fullName evidence="9">MFS transporter</fullName>
    </submittedName>
</protein>
<evidence type="ECO:0000256" key="3">
    <source>
        <dbReference type="ARBA" id="ARBA00022448"/>
    </source>
</evidence>
<dbReference type="InterPro" id="IPR036259">
    <property type="entry name" value="MFS_trans_sf"/>
</dbReference>
<dbReference type="PANTHER" id="PTHR23514">
    <property type="entry name" value="BYPASS OF STOP CODON PROTEIN 6"/>
    <property type="match status" value="1"/>
</dbReference>
<dbReference type="Pfam" id="PF07690">
    <property type="entry name" value="MFS_1"/>
    <property type="match status" value="1"/>
</dbReference>
<evidence type="ECO:0000259" key="8">
    <source>
        <dbReference type="PROSITE" id="PS50850"/>
    </source>
</evidence>
<organism evidence="9">
    <name type="scientific">Oxalobacter aliiformigenes</name>
    <dbReference type="NCBI Taxonomy" id="2946593"/>
    <lineage>
        <taxon>Bacteria</taxon>
        <taxon>Pseudomonadati</taxon>
        <taxon>Pseudomonadota</taxon>
        <taxon>Betaproteobacteria</taxon>
        <taxon>Burkholderiales</taxon>
        <taxon>Oxalobacteraceae</taxon>
        <taxon>Oxalobacter</taxon>
    </lineage>
</organism>
<sequence length="403" mass="42188">MFSIIWFPAIISISAGYFFMSVAPLATQFMALFGVGYAGLSLFLSGLLWAHSLVQLPAGLILDKIGVYRGFFLAIFIAIIANILPFLAPDNLGLATGLRFMAGLSSGTLFLAGVKVTGMLAPPEKITQAQGIQGASFCLGTMLPFMTLPYLGSEAWRFSYLIPAILAISATVLSLFLPVRVRKNSPASSNTLGDLMTALKTVSTSVPIWALGIFHGLSYGTLNNLGQWLPSILADMDGKSTAIAWSLATGFVLLTGTLGRACGSVLLRWFSRSWITNTAVLAIGILYIALGLTGNVCTGLAVGILLAILGGINYGSIFSLTGNVVSPAYLATAAGFMNMIANIANVVLTLVLGTVREYTGSFGMALCATGFFALLVWLAGRKIIGALSHIGNIPASPASAGKH</sequence>
<evidence type="ECO:0000256" key="4">
    <source>
        <dbReference type="ARBA" id="ARBA00022692"/>
    </source>
</evidence>
<evidence type="ECO:0000313" key="9">
    <source>
        <dbReference type="EMBL" id="WAV91815.1"/>
    </source>
</evidence>
<feature type="transmembrane region" description="Helical" evidence="7">
    <location>
        <begin position="5"/>
        <end position="23"/>
    </location>
</feature>
<dbReference type="RefSeq" id="WP_269316205.1">
    <property type="nucleotide sequence ID" value="NZ_CP098251.1"/>
</dbReference>
<comment type="subcellular location">
    <subcellularLocation>
        <location evidence="1">Endomembrane system</location>
        <topology evidence="1">Multi-pass membrane protein</topology>
    </subcellularLocation>
</comment>
<evidence type="ECO:0000256" key="7">
    <source>
        <dbReference type="SAM" id="Phobius"/>
    </source>
</evidence>
<evidence type="ECO:0000256" key="6">
    <source>
        <dbReference type="ARBA" id="ARBA00023136"/>
    </source>
</evidence>
<dbReference type="GO" id="GO:0016020">
    <property type="term" value="C:membrane"/>
    <property type="evidence" value="ECO:0007669"/>
    <property type="project" value="TreeGrafter"/>
</dbReference>
<dbReference type="SUPFAM" id="SSF103473">
    <property type="entry name" value="MFS general substrate transporter"/>
    <property type="match status" value="1"/>
</dbReference>